<dbReference type="PANTHER" id="PTHR12592:SF0">
    <property type="entry name" value="ATP-DEPENDENT (S)-NAD(P)H-HYDRATE DEHYDRATASE"/>
    <property type="match status" value="1"/>
</dbReference>
<dbReference type="Gene3D" id="3.40.1190.20">
    <property type="match status" value="1"/>
</dbReference>
<comment type="function">
    <text evidence="18">Catalyzes the epimerization of the S- and R-forms of NAD(P)HX, a damaged form of NAD(P)H that is a result of enzymatic or heat-dependent hydration. This is a prerequisite for the S-specific NAD(P)H-hydrate dehydratase to allow the repair of both epimers of NAD(P)HX.</text>
</comment>
<dbReference type="NCBIfam" id="TIGR00196">
    <property type="entry name" value="yjeF_cterm"/>
    <property type="match status" value="1"/>
</dbReference>
<evidence type="ECO:0000256" key="5">
    <source>
        <dbReference type="ARBA" id="ARBA00022723"/>
    </source>
</evidence>
<feature type="binding site" evidence="18">
    <location>
        <begin position="118"/>
        <end position="124"/>
    </location>
    <ligand>
        <name>(6S)-NADPHX</name>
        <dbReference type="ChEBI" id="CHEBI:64076"/>
    </ligand>
</feature>
<reference evidence="22 23" key="1">
    <citation type="submission" date="2018-08" db="EMBL/GenBank/DDBJ databases">
        <title>Fulvimarina sp. 85, whole genome shotgun sequence.</title>
        <authorList>
            <person name="Tuo L."/>
        </authorList>
    </citation>
    <scope>NUCLEOTIDE SEQUENCE [LARGE SCALE GENOMIC DNA]</scope>
    <source>
        <strain evidence="22 23">85</strain>
    </source>
</reference>
<evidence type="ECO:0000256" key="17">
    <source>
        <dbReference type="HAMAP-Rule" id="MF_01965"/>
    </source>
</evidence>
<feature type="binding site" evidence="18">
    <location>
        <position position="150"/>
    </location>
    <ligand>
        <name>K(+)</name>
        <dbReference type="ChEBI" id="CHEBI:29103"/>
    </ligand>
</feature>
<evidence type="ECO:0000259" key="21">
    <source>
        <dbReference type="PROSITE" id="PS51385"/>
    </source>
</evidence>
<comment type="cofactor">
    <cofactor evidence="18 19">
        <name>K(+)</name>
        <dbReference type="ChEBI" id="CHEBI:29103"/>
    </cofactor>
    <text evidence="18 19">Binds 1 potassium ion per subunit.</text>
</comment>
<dbReference type="PANTHER" id="PTHR12592">
    <property type="entry name" value="ATP-DEPENDENT (S)-NAD(P)H-HYDRATE DEHYDRATASE FAMILY MEMBER"/>
    <property type="match status" value="1"/>
</dbReference>
<feature type="binding site" evidence="18">
    <location>
        <position position="54"/>
    </location>
    <ligand>
        <name>K(+)</name>
        <dbReference type="ChEBI" id="CHEBI:29103"/>
    </ligand>
</feature>
<comment type="function">
    <text evidence="17">Catalyzes the dehydration of the S-form of NAD(P)HX at the expense of ADP, which is converted to AMP. Together with NAD(P)HX epimerase, which catalyzes the epimerization of the S- and R-forms, the enzyme allows the repair of both epimers of NAD(P)HX, a damaged form of NAD(P)H that is a result of enzymatic or heat-dependent hydration.</text>
</comment>
<comment type="caution">
    <text evidence="18">Lacks conserved residue(s) required for the propagation of feature annotation.</text>
</comment>
<evidence type="ECO:0000256" key="9">
    <source>
        <dbReference type="ARBA" id="ARBA00022958"/>
    </source>
</evidence>
<comment type="catalytic activity">
    <reaction evidence="1 18 19">
        <text>(6R)-NADHX = (6S)-NADHX</text>
        <dbReference type="Rhea" id="RHEA:32215"/>
        <dbReference type="ChEBI" id="CHEBI:64074"/>
        <dbReference type="ChEBI" id="CHEBI:64075"/>
        <dbReference type="EC" id="5.1.99.6"/>
    </reaction>
</comment>
<keyword evidence="11 18" id="KW-0413">Isomerase</keyword>
<dbReference type="GO" id="GO:0046872">
    <property type="term" value="F:metal ion binding"/>
    <property type="evidence" value="ECO:0007669"/>
    <property type="project" value="UniProtKB-UniRule"/>
</dbReference>
<dbReference type="AlphaFoldDB" id="A0A371XBY3"/>
<dbReference type="CDD" id="cd01171">
    <property type="entry name" value="YXKO-related"/>
    <property type="match status" value="1"/>
</dbReference>
<feature type="binding site" evidence="17">
    <location>
        <position position="312"/>
    </location>
    <ligand>
        <name>(6S)-NADPHX</name>
        <dbReference type="ChEBI" id="CHEBI:64076"/>
    </ligand>
</feature>
<dbReference type="GO" id="GO:0052855">
    <property type="term" value="F:ADP-dependent NAD(P)H-hydrate dehydratase activity"/>
    <property type="evidence" value="ECO:0007669"/>
    <property type="project" value="UniProtKB-UniRule"/>
</dbReference>
<dbReference type="SUPFAM" id="SSF53613">
    <property type="entry name" value="Ribokinase-like"/>
    <property type="match status" value="1"/>
</dbReference>
<keyword evidence="12 17" id="KW-0456">Lyase</keyword>
<dbReference type="PIRSF" id="PIRSF017184">
    <property type="entry name" value="Nnr"/>
    <property type="match status" value="1"/>
</dbReference>
<evidence type="ECO:0000256" key="8">
    <source>
        <dbReference type="ARBA" id="ARBA00022857"/>
    </source>
</evidence>
<dbReference type="EC" id="5.1.99.6" evidence="19"/>
<feature type="binding site" evidence="17">
    <location>
        <begin position="407"/>
        <end position="411"/>
    </location>
    <ligand>
        <name>AMP</name>
        <dbReference type="ChEBI" id="CHEBI:456215"/>
    </ligand>
</feature>
<dbReference type="EC" id="4.2.1.136" evidence="19"/>
<keyword evidence="7 17" id="KW-0067">ATP-binding</keyword>
<comment type="similarity">
    <text evidence="3 19">In the N-terminal section; belongs to the NnrE/AIBP family.</text>
</comment>
<dbReference type="OrthoDB" id="9806925at2"/>
<comment type="function">
    <text evidence="14 19">Bifunctional enzyme that catalyzes the epimerization of the S- and R-forms of NAD(P)HX and the dehydration of the S-form of NAD(P)HX at the expense of ADP, which is converted to AMP. This allows the repair of both epimers of NAD(P)HX, a damaged form of NAD(P)H that is a result of enzymatic or heat-dependent hydration.</text>
</comment>
<dbReference type="GO" id="GO:0052856">
    <property type="term" value="F:NAD(P)HX epimerase activity"/>
    <property type="evidence" value="ECO:0007669"/>
    <property type="project" value="UniProtKB-UniRule"/>
</dbReference>
<keyword evidence="23" id="KW-1185">Reference proteome</keyword>
<feature type="binding site" evidence="17">
    <location>
        <position position="436"/>
    </location>
    <ligand>
        <name>AMP</name>
        <dbReference type="ChEBI" id="CHEBI:456215"/>
    </ligand>
</feature>
<keyword evidence="10 17" id="KW-0520">NAD</keyword>
<evidence type="ECO:0000256" key="3">
    <source>
        <dbReference type="ARBA" id="ARBA00006001"/>
    </source>
</evidence>
<organism evidence="22 23">
    <name type="scientific">Fulvimarina endophytica</name>
    <dbReference type="NCBI Taxonomy" id="2293836"/>
    <lineage>
        <taxon>Bacteria</taxon>
        <taxon>Pseudomonadati</taxon>
        <taxon>Pseudomonadota</taxon>
        <taxon>Alphaproteobacteria</taxon>
        <taxon>Hyphomicrobiales</taxon>
        <taxon>Aurantimonadaceae</taxon>
        <taxon>Fulvimarina</taxon>
    </lineage>
</organism>
<keyword evidence="5 18" id="KW-0479">Metal-binding</keyword>
<feature type="binding site" evidence="17">
    <location>
        <position position="370"/>
    </location>
    <ligand>
        <name>(6S)-NADPHX</name>
        <dbReference type="ChEBI" id="CHEBI:64076"/>
    </ligand>
</feature>
<feature type="binding site" evidence="17">
    <location>
        <position position="437"/>
    </location>
    <ligand>
        <name>(6S)-NADPHX</name>
        <dbReference type="ChEBI" id="CHEBI:64076"/>
    </ligand>
</feature>
<dbReference type="PROSITE" id="PS01050">
    <property type="entry name" value="YJEF_C_2"/>
    <property type="match status" value="1"/>
</dbReference>
<keyword evidence="8 17" id="KW-0521">NADP</keyword>
<dbReference type="HAMAP" id="MF_01966">
    <property type="entry name" value="NADHX_epimerase"/>
    <property type="match status" value="1"/>
</dbReference>
<dbReference type="InterPro" id="IPR004443">
    <property type="entry name" value="YjeF_N_dom"/>
</dbReference>
<evidence type="ECO:0000313" key="23">
    <source>
        <dbReference type="Proteomes" id="UP000264310"/>
    </source>
</evidence>
<dbReference type="GO" id="GO:0110051">
    <property type="term" value="P:metabolite repair"/>
    <property type="evidence" value="ECO:0007669"/>
    <property type="project" value="TreeGrafter"/>
</dbReference>
<comment type="similarity">
    <text evidence="18">Belongs to the NnrE/AIBP family.</text>
</comment>
<protein>
    <recommendedName>
        <fullName evidence="19">Bifunctional NAD(P)H-hydrate repair enzyme</fullName>
    </recommendedName>
    <alternativeName>
        <fullName evidence="19">Nicotinamide nucleotide repair protein</fullName>
    </alternativeName>
    <domain>
        <recommendedName>
            <fullName evidence="19">ADP-dependent (S)-NAD(P)H-hydrate dehydratase</fullName>
            <ecNumber evidence="19">4.2.1.136</ecNumber>
        </recommendedName>
        <alternativeName>
            <fullName evidence="19">ADP-dependent NAD(P)HX dehydratase</fullName>
        </alternativeName>
    </domain>
    <domain>
        <recommendedName>
            <fullName evidence="19">NAD(P)H-hydrate epimerase</fullName>
            <ecNumber evidence="19">5.1.99.6</ecNumber>
        </recommendedName>
    </domain>
</protein>
<comment type="catalytic activity">
    <reaction evidence="15 17 19">
        <text>(6S)-NADHX + ADP = AMP + phosphate + NADH + H(+)</text>
        <dbReference type="Rhea" id="RHEA:32223"/>
        <dbReference type="ChEBI" id="CHEBI:15378"/>
        <dbReference type="ChEBI" id="CHEBI:43474"/>
        <dbReference type="ChEBI" id="CHEBI:57945"/>
        <dbReference type="ChEBI" id="CHEBI:64074"/>
        <dbReference type="ChEBI" id="CHEBI:456215"/>
        <dbReference type="ChEBI" id="CHEBI:456216"/>
        <dbReference type="EC" id="4.2.1.136"/>
    </reaction>
</comment>
<dbReference type="NCBIfam" id="TIGR00197">
    <property type="entry name" value="yjeF_nterm"/>
    <property type="match status" value="1"/>
</dbReference>
<comment type="catalytic activity">
    <reaction evidence="16 17 19">
        <text>(6S)-NADPHX + ADP = AMP + phosphate + NADPH + H(+)</text>
        <dbReference type="Rhea" id="RHEA:32235"/>
        <dbReference type="ChEBI" id="CHEBI:15378"/>
        <dbReference type="ChEBI" id="CHEBI:43474"/>
        <dbReference type="ChEBI" id="CHEBI:57783"/>
        <dbReference type="ChEBI" id="CHEBI:64076"/>
        <dbReference type="ChEBI" id="CHEBI:456215"/>
        <dbReference type="ChEBI" id="CHEBI:456216"/>
        <dbReference type="EC" id="4.2.1.136"/>
    </reaction>
</comment>
<evidence type="ECO:0000256" key="18">
    <source>
        <dbReference type="HAMAP-Rule" id="MF_01966"/>
    </source>
</evidence>
<feature type="binding site" evidence="18">
    <location>
        <position position="147"/>
    </location>
    <ligand>
        <name>(6S)-NADPHX</name>
        <dbReference type="ChEBI" id="CHEBI:64076"/>
    </ligand>
</feature>
<feature type="domain" description="YjeF N-terminal" evidence="21">
    <location>
        <begin position="1"/>
        <end position="204"/>
    </location>
</feature>
<dbReference type="InterPro" id="IPR029056">
    <property type="entry name" value="Ribokinase-like"/>
</dbReference>
<comment type="caution">
    <text evidence="22">The sequence shown here is derived from an EMBL/GenBank/DDBJ whole genome shotgun (WGS) entry which is preliminary data.</text>
</comment>
<feature type="domain" description="YjeF C-terminal" evidence="20">
    <location>
        <begin position="214"/>
        <end position="491"/>
    </location>
</feature>
<dbReference type="InterPro" id="IPR017953">
    <property type="entry name" value="Carbohydrate_kinase_pred_CS"/>
</dbReference>
<dbReference type="InterPro" id="IPR000631">
    <property type="entry name" value="CARKD"/>
</dbReference>
<keyword evidence="13" id="KW-0511">Multifunctional enzyme</keyword>
<keyword evidence="9 18" id="KW-0630">Potassium</keyword>
<dbReference type="Gene3D" id="3.40.50.10260">
    <property type="entry name" value="YjeF N-terminal domain"/>
    <property type="match status" value="1"/>
</dbReference>
<evidence type="ECO:0000256" key="7">
    <source>
        <dbReference type="ARBA" id="ARBA00022840"/>
    </source>
</evidence>
<keyword evidence="6 17" id="KW-0547">Nucleotide-binding</keyword>
<evidence type="ECO:0000256" key="14">
    <source>
        <dbReference type="ARBA" id="ARBA00025153"/>
    </source>
</evidence>
<dbReference type="PROSITE" id="PS51383">
    <property type="entry name" value="YJEF_C_3"/>
    <property type="match status" value="1"/>
</dbReference>
<dbReference type="Proteomes" id="UP000264310">
    <property type="component" value="Unassembled WGS sequence"/>
</dbReference>
<evidence type="ECO:0000256" key="10">
    <source>
        <dbReference type="ARBA" id="ARBA00023027"/>
    </source>
</evidence>
<dbReference type="Pfam" id="PF03853">
    <property type="entry name" value="YjeF_N"/>
    <property type="match status" value="1"/>
</dbReference>
<evidence type="ECO:0000259" key="20">
    <source>
        <dbReference type="PROSITE" id="PS51383"/>
    </source>
</evidence>
<dbReference type="GO" id="GO:0046496">
    <property type="term" value="P:nicotinamide nucleotide metabolic process"/>
    <property type="evidence" value="ECO:0007669"/>
    <property type="project" value="UniProtKB-UniRule"/>
</dbReference>
<comment type="cofactor">
    <cofactor evidence="17">
        <name>Mg(2+)</name>
        <dbReference type="ChEBI" id="CHEBI:18420"/>
    </cofactor>
</comment>
<evidence type="ECO:0000256" key="13">
    <source>
        <dbReference type="ARBA" id="ARBA00023268"/>
    </source>
</evidence>
<dbReference type="PROSITE" id="PS51385">
    <property type="entry name" value="YJEF_N"/>
    <property type="match status" value="1"/>
</dbReference>
<evidence type="ECO:0000256" key="11">
    <source>
        <dbReference type="ARBA" id="ARBA00023235"/>
    </source>
</evidence>
<feature type="binding site" evidence="18">
    <location>
        <position position="114"/>
    </location>
    <ligand>
        <name>K(+)</name>
        <dbReference type="ChEBI" id="CHEBI:29103"/>
    </ligand>
</feature>
<feature type="binding site" evidence="17">
    <location>
        <position position="249"/>
    </location>
    <ligand>
        <name>(6S)-NADPHX</name>
        <dbReference type="ChEBI" id="CHEBI:64076"/>
    </ligand>
</feature>
<accession>A0A371XBY3</accession>
<proteinExistence type="inferred from homology"/>
<comment type="catalytic activity">
    <reaction evidence="2 18 19">
        <text>(6R)-NADPHX = (6S)-NADPHX</text>
        <dbReference type="Rhea" id="RHEA:32227"/>
        <dbReference type="ChEBI" id="CHEBI:64076"/>
        <dbReference type="ChEBI" id="CHEBI:64077"/>
        <dbReference type="EC" id="5.1.99.6"/>
    </reaction>
</comment>
<dbReference type="SUPFAM" id="SSF64153">
    <property type="entry name" value="YjeF N-terminal domain-like"/>
    <property type="match status" value="1"/>
</dbReference>
<evidence type="ECO:0000256" key="6">
    <source>
        <dbReference type="ARBA" id="ARBA00022741"/>
    </source>
</evidence>
<evidence type="ECO:0000256" key="1">
    <source>
        <dbReference type="ARBA" id="ARBA00000013"/>
    </source>
</evidence>
<gene>
    <name evidence="17" type="primary">nnrD</name>
    <name evidence="18" type="synonym">nnrE</name>
    <name evidence="22" type="ORF">DYI37_02190</name>
</gene>
<evidence type="ECO:0000256" key="16">
    <source>
        <dbReference type="ARBA" id="ARBA00049209"/>
    </source>
</evidence>
<dbReference type="GO" id="GO:0005524">
    <property type="term" value="F:ATP binding"/>
    <property type="evidence" value="ECO:0007669"/>
    <property type="project" value="UniProtKB-UniRule"/>
</dbReference>
<name>A0A371XBY3_9HYPH</name>
<sequence>MAEADRITIEGGFAGFSLMIEAGRGVADAALAMLKGLAPAVSGDVVCLAGPGKNGGDALVAAEFLRRAGWPVVVRQLGDPLSSGGDVAEAFRFYRGRSEPITSDLPQRVTLFIDGLFGAGLSRPIQGELAEIVEAVNKSSARILAIDLPSGICGRTGAVLGTAVKADRTVTFFRGKPGHLLDPGRSHCGVLDIVQIGIEDTVLQTIRPTCFRNGPALWNDVRRRPQASGHKYDRGHAVVFSGPAARTGAARLSASAALRAGAGLVTMFSPPSALLVNASHLTAIMLKRCEGAEDLFEHLKDDRLNAFVLGPGFGVGKAARQYAELVLGAGRLLVLDADGLTSFADDPNRLFAASRNGDREPRPRLVLTPHMGEFARLFPDLAEDTTLSKLEKTKHASERSGAIVVLKGADTVIASPDGRAAINDTGTPWLATAGTGDVLTGILAAQLAQRTPAFEAACMSVWMHSRAAELFGPGLIAEDLPGQLPTVLTELERLAT</sequence>
<evidence type="ECO:0000256" key="19">
    <source>
        <dbReference type="PIRNR" id="PIRNR017184"/>
    </source>
</evidence>
<comment type="similarity">
    <text evidence="17">Belongs to the NnrD/CARKD family.</text>
</comment>
<dbReference type="InterPro" id="IPR030677">
    <property type="entry name" value="Nnr"/>
</dbReference>
<evidence type="ECO:0000256" key="15">
    <source>
        <dbReference type="ARBA" id="ARBA00048238"/>
    </source>
</evidence>
<evidence type="ECO:0000256" key="4">
    <source>
        <dbReference type="ARBA" id="ARBA00009524"/>
    </source>
</evidence>
<evidence type="ECO:0000256" key="2">
    <source>
        <dbReference type="ARBA" id="ARBA00000909"/>
    </source>
</evidence>
<feature type="binding site" evidence="18">
    <location>
        <begin position="53"/>
        <end position="57"/>
    </location>
    <ligand>
        <name>(6S)-NADPHX</name>
        <dbReference type="ChEBI" id="CHEBI:64076"/>
    </ligand>
</feature>
<dbReference type="HAMAP" id="MF_01965">
    <property type="entry name" value="NADHX_dehydratase"/>
    <property type="match status" value="1"/>
</dbReference>
<evidence type="ECO:0000256" key="12">
    <source>
        <dbReference type="ARBA" id="ARBA00023239"/>
    </source>
</evidence>
<dbReference type="EMBL" id="QURL01000001">
    <property type="protein sequence ID" value="RFC66564.1"/>
    <property type="molecule type" value="Genomic_DNA"/>
</dbReference>
<evidence type="ECO:0000313" key="22">
    <source>
        <dbReference type="EMBL" id="RFC66564.1"/>
    </source>
</evidence>
<comment type="subunit">
    <text evidence="17">Homotetramer.</text>
</comment>
<dbReference type="Pfam" id="PF01256">
    <property type="entry name" value="Carb_kinase"/>
    <property type="match status" value="1"/>
</dbReference>
<comment type="similarity">
    <text evidence="4 19">In the C-terminal section; belongs to the NnrD/CARKD family.</text>
</comment>
<dbReference type="InterPro" id="IPR036652">
    <property type="entry name" value="YjeF_N_dom_sf"/>
</dbReference>